<evidence type="ECO:0000313" key="2">
    <source>
        <dbReference type="EMBL" id="APW40582.1"/>
    </source>
</evidence>
<dbReference type="AlphaFoldDB" id="A0A1P8K3K2"/>
<dbReference type="InterPro" id="IPR050266">
    <property type="entry name" value="AB_hydrolase_sf"/>
</dbReference>
<keyword evidence="2" id="KW-0378">Hydrolase</keyword>
<dbReference type="EMBL" id="CP019236">
    <property type="protein sequence ID" value="APW40582.1"/>
    <property type="molecule type" value="Genomic_DNA"/>
</dbReference>
<protein>
    <submittedName>
        <fullName evidence="2">Alpha/beta hydrolase</fullName>
    </submittedName>
</protein>
<dbReference type="PRINTS" id="PR00111">
    <property type="entry name" value="ABHYDROLASE"/>
</dbReference>
<dbReference type="InterPro" id="IPR000639">
    <property type="entry name" value="Epox_hydrolase-like"/>
</dbReference>
<dbReference type="Proteomes" id="UP000186609">
    <property type="component" value="Chromosome"/>
</dbReference>
<sequence>MYTTRRNFRSEYVPVRQHTYHAYVWGEPRPGVPPLVMVHGWMDVGASYQFVVDALAADRHVIAPDWRGFGLTTGPAVDNYWFPDYLADLDFLLDHYAGDTPVDLVGHSMGGNVVMQYAGVRPERIRRLVNLEGFGGPQNRAAQAPGRYARWIDELKAFHRGDKALKGYPDADGVARRLMKTNPRLAPDRAAWLARHWARPDAQGNWQILGDPAHKIVFAQLTRLDEVLAMYQRIQAPTLAVDAADDTFARYWPGQYSLPEFHERLKLVPNVRTVTLPDTGHMLHHDQPEALARLIEDFLQA</sequence>
<accession>A0A1P8K3K2</accession>
<dbReference type="PANTHER" id="PTHR43798">
    <property type="entry name" value="MONOACYLGLYCEROL LIPASE"/>
    <property type="match status" value="1"/>
</dbReference>
<proteinExistence type="predicted"/>
<dbReference type="OrthoDB" id="149912at2"/>
<reference evidence="2 3" key="1">
    <citation type="submission" date="2017-01" db="EMBL/GenBank/DDBJ databases">
        <authorList>
            <person name="Mah S.A."/>
            <person name="Swanson W.J."/>
            <person name="Moy G.W."/>
            <person name="Vacquier V.D."/>
        </authorList>
    </citation>
    <scope>NUCLEOTIDE SEQUENCE [LARGE SCALE GENOMIC DNA]</scope>
    <source>
        <strain evidence="2 3">DCY110</strain>
    </source>
</reference>
<dbReference type="Gene3D" id="3.40.50.1820">
    <property type="entry name" value="alpha/beta hydrolase"/>
    <property type="match status" value="1"/>
</dbReference>
<dbReference type="Pfam" id="PF00561">
    <property type="entry name" value="Abhydrolase_1"/>
    <property type="match status" value="1"/>
</dbReference>
<keyword evidence="3" id="KW-1185">Reference proteome</keyword>
<dbReference type="PRINTS" id="PR00412">
    <property type="entry name" value="EPOXHYDRLASE"/>
</dbReference>
<name>A0A1P8K3K2_9BURK</name>
<dbReference type="GO" id="GO:0016020">
    <property type="term" value="C:membrane"/>
    <property type="evidence" value="ECO:0007669"/>
    <property type="project" value="TreeGrafter"/>
</dbReference>
<dbReference type="KEGG" id="rhy:RD110_09205"/>
<dbReference type="InterPro" id="IPR000073">
    <property type="entry name" value="AB_hydrolase_1"/>
</dbReference>
<evidence type="ECO:0000259" key="1">
    <source>
        <dbReference type="Pfam" id="PF00561"/>
    </source>
</evidence>
<feature type="domain" description="AB hydrolase-1" evidence="1">
    <location>
        <begin position="33"/>
        <end position="287"/>
    </location>
</feature>
<dbReference type="RefSeq" id="WP_076204697.1">
    <property type="nucleotide sequence ID" value="NZ_CP019236.1"/>
</dbReference>
<dbReference type="STRING" id="1842727.RD110_09205"/>
<dbReference type="InterPro" id="IPR029058">
    <property type="entry name" value="AB_hydrolase_fold"/>
</dbReference>
<dbReference type="SUPFAM" id="SSF53474">
    <property type="entry name" value="alpha/beta-Hydrolases"/>
    <property type="match status" value="1"/>
</dbReference>
<organism evidence="2 3">
    <name type="scientific">Rhodoferax koreensis</name>
    <dbReference type="NCBI Taxonomy" id="1842727"/>
    <lineage>
        <taxon>Bacteria</taxon>
        <taxon>Pseudomonadati</taxon>
        <taxon>Pseudomonadota</taxon>
        <taxon>Betaproteobacteria</taxon>
        <taxon>Burkholderiales</taxon>
        <taxon>Comamonadaceae</taxon>
        <taxon>Rhodoferax</taxon>
    </lineage>
</organism>
<dbReference type="PANTHER" id="PTHR43798:SF33">
    <property type="entry name" value="HYDROLASE, PUTATIVE (AFU_ORTHOLOGUE AFUA_2G14860)-RELATED"/>
    <property type="match status" value="1"/>
</dbReference>
<dbReference type="GO" id="GO:0016787">
    <property type="term" value="F:hydrolase activity"/>
    <property type="evidence" value="ECO:0007669"/>
    <property type="project" value="UniProtKB-KW"/>
</dbReference>
<evidence type="ECO:0000313" key="3">
    <source>
        <dbReference type="Proteomes" id="UP000186609"/>
    </source>
</evidence>
<gene>
    <name evidence="2" type="ORF">RD110_09205</name>
</gene>